<accession>A0A0A8YNJ5</accession>
<proteinExistence type="predicted"/>
<evidence type="ECO:0000313" key="1">
    <source>
        <dbReference type="EMBL" id="JAD24262.1"/>
    </source>
</evidence>
<dbReference type="EMBL" id="GBRH01273633">
    <property type="protein sequence ID" value="JAD24262.1"/>
    <property type="molecule type" value="Transcribed_RNA"/>
</dbReference>
<reference evidence="1" key="2">
    <citation type="journal article" date="2015" name="Data Brief">
        <title>Shoot transcriptome of the giant reed, Arundo donax.</title>
        <authorList>
            <person name="Barrero R.A."/>
            <person name="Guerrero F.D."/>
            <person name="Moolhuijzen P."/>
            <person name="Goolsby J.A."/>
            <person name="Tidwell J."/>
            <person name="Bellgard S.E."/>
            <person name="Bellgard M.I."/>
        </authorList>
    </citation>
    <scope>NUCLEOTIDE SEQUENCE</scope>
    <source>
        <tissue evidence="1">Shoot tissue taken approximately 20 cm above the soil surface</tissue>
    </source>
</reference>
<sequence length="29" mass="3296">MSSVENLCPRLCKDTKQTFISLCLHVLLC</sequence>
<protein>
    <submittedName>
        <fullName evidence="1">Uncharacterized protein</fullName>
    </submittedName>
</protein>
<organism evidence="1">
    <name type="scientific">Arundo donax</name>
    <name type="common">Giant reed</name>
    <name type="synonym">Donax arundinaceus</name>
    <dbReference type="NCBI Taxonomy" id="35708"/>
    <lineage>
        <taxon>Eukaryota</taxon>
        <taxon>Viridiplantae</taxon>
        <taxon>Streptophyta</taxon>
        <taxon>Embryophyta</taxon>
        <taxon>Tracheophyta</taxon>
        <taxon>Spermatophyta</taxon>
        <taxon>Magnoliopsida</taxon>
        <taxon>Liliopsida</taxon>
        <taxon>Poales</taxon>
        <taxon>Poaceae</taxon>
        <taxon>PACMAD clade</taxon>
        <taxon>Arundinoideae</taxon>
        <taxon>Arundineae</taxon>
        <taxon>Arundo</taxon>
    </lineage>
</organism>
<name>A0A0A8YNJ5_ARUDO</name>
<reference evidence="1" key="1">
    <citation type="submission" date="2014-09" db="EMBL/GenBank/DDBJ databases">
        <authorList>
            <person name="Magalhaes I.L.F."/>
            <person name="Oliveira U."/>
            <person name="Santos F.R."/>
            <person name="Vidigal T.H.D.A."/>
            <person name="Brescovit A.D."/>
            <person name="Santos A.J."/>
        </authorList>
    </citation>
    <scope>NUCLEOTIDE SEQUENCE</scope>
    <source>
        <tissue evidence="1">Shoot tissue taken approximately 20 cm above the soil surface</tissue>
    </source>
</reference>
<dbReference type="AlphaFoldDB" id="A0A0A8YNJ5"/>